<proteinExistence type="predicted"/>
<dbReference type="EMBL" id="JBBWWT010000003">
    <property type="protein sequence ID" value="MEL1264447.1"/>
    <property type="molecule type" value="Genomic_DNA"/>
</dbReference>
<accession>A0ABU9IZQ8</accession>
<keyword evidence="2" id="KW-1185">Reference proteome</keyword>
<dbReference type="Pfam" id="PF05035">
    <property type="entry name" value="DGOK"/>
    <property type="match status" value="1"/>
</dbReference>
<evidence type="ECO:0000313" key="2">
    <source>
        <dbReference type="Proteomes" id="UP001459204"/>
    </source>
</evidence>
<reference evidence="1 2" key="1">
    <citation type="submission" date="2024-04" db="EMBL/GenBank/DDBJ databases">
        <title>Draft genome sequence of Pseudoxanthomonas putridarboris WD12.</title>
        <authorList>
            <person name="Oh J."/>
        </authorList>
    </citation>
    <scope>NUCLEOTIDE SEQUENCE [LARGE SCALE GENOMIC DNA]</scope>
    <source>
        <strain evidence="1 2">WD12</strain>
    </source>
</reference>
<dbReference type="Gene3D" id="3.30.420.300">
    <property type="entry name" value="2-keto-3-deoxy-galactonokinase, substrate binding domain"/>
    <property type="match status" value="1"/>
</dbReference>
<dbReference type="RefSeq" id="WP_341725627.1">
    <property type="nucleotide sequence ID" value="NZ_JBBWWT010000003.1"/>
</dbReference>
<sequence>MSETDADAIIGINWGSSNLRAYRIAADGRVLDALEAPAGVTTLAREGMVEIANRVRARWPDAIRAYAAGMIGSNVGWIDAGYVDCPAGIEALSRKLALTRIGELDLHIVPGLACVRERDAAPDIMRGEETELFGLFASGQLGDAPVVALPGTHTKWVRLREGSVTEFMTAMSGEIFDRLTTAGLLTSIVEGPGSDGPAFREGVRLGASRTLGLGTQLFGARARVIRGALDRADAGAWLRGLLIGAEIADARELFAETGSSAIPLVGSAPVCALYRAALETLDLDSRVTASADAVTRGFAELDALLRRSVLFV</sequence>
<dbReference type="Gene3D" id="3.30.420.310">
    <property type="entry name" value="2-keto-3-deoxy-galactonokinase, C-terminal domain"/>
    <property type="match status" value="1"/>
</dbReference>
<evidence type="ECO:0000313" key="1">
    <source>
        <dbReference type="EMBL" id="MEL1264447.1"/>
    </source>
</evidence>
<dbReference type="InterPro" id="IPR042258">
    <property type="entry name" value="DGOK_N"/>
</dbReference>
<dbReference type="InterPro" id="IPR007729">
    <property type="entry name" value="DGOK"/>
</dbReference>
<protein>
    <submittedName>
        <fullName evidence="1">2-dehydro-3-deoxygalactonokinase</fullName>
    </submittedName>
</protein>
<dbReference type="InterPro" id="IPR042257">
    <property type="entry name" value="DGOK_C"/>
</dbReference>
<organism evidence="1 2">
    <name type="scientific">Pseudoxanthomonas putridarboris</name>
    <dbReference type="NCBI Taxonomy" id="752605"/>
    <lineage>
        <taxon>Bacteria</taxon>
        <taxon>Pseudomonadati</taxon>
        <taxon>Pseudomonadota</taxon>
        <taxon>Gammaproteobacteria</taxon>
        <taxon>Lysobacterales</taxon>
        <taxon>Lysobacteraceae</taxon>
        <taxon>Pseudoxanthomonas</taxon>
    </lineage>
</organism>
<gene>
    <name evidence="1" type="ORF">AAD027_08700</name>
</gene>
<name>A0ABU9IZQ8_9GAMM</name>
<comment type="caution">
    <text evidence="1">The sequence shown here is derived from an EMBL/GenBank/DDBJ whole genome shotgun (WGS) entry which is preliminary data.</text>
</comment>
<dbReference type="Proteomes" id="UP001459204">
    <property type="component" value="Unassembled WGS sequence"/>
</dbReference>